<evidence type="ECO:0000313" key="3">
    <source>
        <dbReference type="EMBL" id="MBF8177729.1"/>
    </source>
</evidence>
<dbReference type="Pfam" id="PF07883">
    <property type="entry name" value="Cupin_2"/>
    <property type="match status" value="1"/>
</dbReference>
<dbReference type="PROSITE" id="PS50943">
    <property type="entry name" value="HTH_CROC1"/>
    <property type="match status" value="1"/>
</dbReference>
<dbReference type="InterPro" id="IPR050807">
    <property type="entry name" value="TransReg_Diox_bact_type"/>
</dbReference>
<evidence type="ECO:0000313" key="4">
    <source>
        <dbReference type="Proteomes" id="UP000657372"/>
    </source>
</evidence>
<dbReference type="Gene3D" id="2.60.120.10">
    <property type="entry name" value="Jelly Rolls"/>
    <property type="match status" value="1"/>
</dbReference>
<reference evidence="3 4" key="1">
    <citation type="submission" date="2020-11" db="EMBL/GenBank/DDBJ databases">
        <title>WGS of Herminiimonas contaminans strain Marseille-Q4544 isolated from planarians Schmidtea mediterranea.</title>
        <authorList>
            <person name="Kangale L."/>
        </authorList>
    </citation>
    <scope>NUCLEOTIDE SEQUENCE [LARGE SCALE GENOMIC DNA]</scope>
    <source>
        <strain evidence="3 4">Marseille-Q4544</strain>
    </source>
</reference>
<accession>A0ABS0ESA5</accession>
<dbReference type="PANTHER" id="PTHR46797:SF1">
    <property type="entry name" value="METHYLPHOSPHONATE SYNTHASE"/>
    <property type="match status" value="1"/>
</dbReference>
<dbReference type="SUPFAM" id="SSF51182">
    <property type="entry name" value="RmlC-like cupins"/>
    <property type="match status" value="1"/>
</dbReference>
<dbReference type="CDD" id="cd00093">
    <property type="entry name" value="HTH_XRE"/>
    <property type="match status" value="1"/>
</dbReference>
<dbReference type="Proteomes" id="UP000657372">
    <property type="component" value="Unassembled WGS sequence"/>
</dbReference>
<dbReference type="InterPro" id="IPR001387">
    <property type="entry name" value="Cro/C1-type_HTH"/>
</dbReference>
<gene>
    <name evidence="3" type="ORF">IXC47_08560</name>
</gene>
<name>A0ABS0ESA5_9BURK</name>
<dbReference type="Gene3D" id="1.10.260.40">
    <property type="entry name" value="lambda repressor-like DNA-binding domains"/>
    <property type="match status" value="1"/>
</dbReference>
<dbReference type="InterPro" id="IPR011051">
    <property type="entry name" value="RmlC_Cupin_sf"/>
</dbReference>
<dbReference type="RefSeq" id="WP_195875310.1">
    <property type="nucleotide sequence ID" value="NZ_JADOEL010000005.1"/>
</dbReference>
<dbReference type="InterPro" id="IPR010982">
    <property type="entry name" value="Lambda_DNA-bd_dom_sf"/>
</dbReference>
<dbReference type="InterPro" id="IPR013096">
    <property type="entry name" value="Cupin_2"/>
</dbReference>
<keyword evidence="4" id="KW-1185">Reference proteome</keyword>
<keyword evidence="1" id="KW-0238">DNA-binding</keyword>
<comment type="caution">
    <text evidence="3">The sequence shown here is derived from an EMBL/GenBank/DDBJ whole genome shotgun (WGS) entry which is preliminary data.</text>
</comment>
<sequence length="221" mass="25064">MAEAITTDLPPELSDIELRLGRRVSELRTARGYTQDRLASETGFTKGYLSKIENSKIIPPIGTLIKIAQALHTDLAELLGTETAERSDAICIVRSWERESVVHGEEAFGYDYVALANKRRHKHMEPFIMVFPNEMAHEMRFDHEGEEFLFVTDGKVEFSFMIDGREQQWILSAGDSLYFDSNIPHRGRSIKGESKALVVIFRPPDQADDAQKRPPHTIFGS</sequence>
<feature type="domain" description="HTH cro/C1-type" evidence="2">
    <location>
        <begin position="24"/>
        <end position="78"/>
    </location>
</feature>
<dbReference type="InterPro" id="IPR014710">
    <property type="entry name" value="RmlC-like_jellyroll"/>
</dbReference>
<dbReference type="CDD" id="cd02209">
    <property type="entry name" value="cupin_XRE_C"/>
    <property type="match status" value="1"/>
</dbReference>
<dbReference type="SUPFAM" id="SSF47413">
    <property type="entry name" value="lambda repressor-like DNA-binding domains"/>
    <property type="match status" value="1"/>
</dbReference>
<proteinExistence type="predicted"/>
<dbReference type="PANTHER" id="PTHR46797">
    <property type="entry name" value="HTH-TYPE TRANSCRIPTIONAL REGULATOR"/>
    <property type="match status" value="1"/>
</dbReference>
<dbReference type="Pfam" id="PF01381">
    <property type="entry name" value="HTH_3"/>
    <property type="match status" value="1"/>
</dbReference>
<evidence type="ECO:0000259" key="2">
    <source>
        <dbReference type="PROSITE" id="PS50943"/>
    </source>
</evidence>
<evidence type="ECO:0000256" key="1">
    <source>
        <dbReference type="ARBA" id="ARBA00023125"/>
    </source>
</evidence>
<dbReference type="SMART" id="SM00530">
    <property type="entry name" value="HTH_XRE"/>
    <property type="match status" value="1"/>
</dbReference>
<organism evidence="3 4">
    <name type="scientific">Herminiimonas contaminans</name>
    <dbReference type="NCBI Taxonomy" id="1111140"/>
    <lineage>
        <taxon>Bacteria</taxon>
        <taxon>Pseudomonadati</taxon>
        <taxon>Pseudomonadota</taxon>
        <taxon>Betaproteobacteria</taxon>
        <taxon>Burkholderiales</taxon>
        <taxon>Oxalobacteraceae</taxon>
        <taxon>Herminiimonas</taxon>
    </lineage>
</organism>
<protein>
    <submittedName>
        <fullName evidence="3">Helix-turn-helix transcriptional regulator</fullName>
    </submittedName>
</protein>
<dbReference type="EMBL" id="JADOEL010000005">
    <property type="protein sequence ID" value="MBF8177729.1"/>
    <property type="molecule type" value="Genomic_DNA"/>
</dbReference>